<dbReference type="PIRSF" id="PIRSF005962">
    <property type="entry name" value="Pept_M20D_amidohydro"/>
    <property type="match status" value="1"/>
</dbReference>
<name>A0A7W5ZL52_9BACT</name>
<reference evidence="5 6" key="1">
    <citation type="submission" date="2020-08" db="EMBL/GenBank/DDBJ databases">
        <title>Genomic Encyclopedia of Type Strains, Phase IV (KMG-IV): sequencing the most valuable type-strain genomes for metagenomic binning, comparative biology and taxonomic classification.</title>
        <authorList>
            <person name="Goeker M."/>
        </authorList>
    </citation>
    <scope>NUCLEOTIDE SEQUENCE [LARGE SCALE GENOMIC DNA]</scope>
    <source>
        <strain evidence="5 6">DSM 17976</strain>
    </source>
</reference>
<dbReference type="PANTHER" id="PTHR11014:SF63">
    <property type="entry name" value="METALLOPEPTIDASE, PUTATIVE (AFU_ORTHOLOGUE AFUA_6G09600)-RELATED"/>
    <property type="match status" value="1"/>
</dbReference>
<dbReference type="GO" id="GO:0046872">
    <property type="term" value="F:metal ion binding"/>
    <property type="evidence" value="ECO:0007669"/>
    <property type="project" value="UniProtKB-KW"/>
</dbReference>
<protein>
    <submittedName>
        <fullName evidence="5">Amidohydrolase</fullName>
        <ecNumber evidence="5">3.5.1.-</ecNumber>
    </submittedName>
</protein>
<feature type="binding site" evidence="2">
    <location>
        <position position="136"/>
    </location>
    <ligand>
        <name>Mn(2+)</name>
        <dbReference type="ChEBI" id="CHEBI:29035"/>
        <label>2</label>
    </ligand>
</feature>
<dbReference type="PANTHER" id="PTHR11014">
    <property type="entry name" value="PEPTIDASE M20 FAMILY MEMBER"/>
    <property type="match status" value="1"/>
</dbReference>
<dbReference type="InterPro" id="IPR002933">
    <property type="entry name" value="Peptidase_M20"/>
</dbReference>
<evidence type="ECO:0000256" key="3">
    <source>
        <dbReference type="SAM" id="SignalP"/>
    </source>
</evidence>
<dbReference type="Pfam" id="PF07687">
    <property type="entry name" value="M20_dimer"/>
    <property type="match status" value="1"/>
</dbReference>
<comment type="caution">
    <text evidence="5">The sequence shown here is derived from an EMBL/GenBank/DDBJ whole genome shotgun (WGS) entry which is preliminary data.</text>
</comment>
<feature type="signal peptide" evidence="3">
    <location>
        <begin position="1"/>
        <end position="22"/>
    </location>
</feature>
<feature type="chain" id="PRO_5030842682" evidence="3">
    <location>
        <begin position="23"/>
        <end position="448"/>
    </location>
</feature>
<dbReference type="InterPro" id="IPR036264">
    <property type="entry name" value="Bact_exopeptidase_dim_dom"/>
</dbReference>
<feature type="binding site" evidence="2">
    <location>
        <position position="134"/>
    </location>
    <ligand>
        <name>Mn(2+)</name>
        <dbReference type="ChEBI" id="CHEBI:29035"/>
        <label>2</label>
    </ligand>
</feature>
<dbReference type="FunFam" id="3.30.70.360:FF:000001">
    <property type="entry name" value="N-acetyldiaminopimelate deacetylase"/>
    <property type="match status" value="1"/>
</dbReference>
<proteinExistence type="predicted"/>
<organism evidence="5 6">
    <name type="scientific">Runella defluvii</name>
    <dbReference type="NCBI Taxonomy" id="370973"/>
    <lineage>
        <taxon>Bacteria</taxon>
        <taxon>Pseudomonadati</taxon>
        <taxon>Bacteroidota</taxon>
        <taxon>Cytophagia</taxon>
        <taxon>Cytophagales</taxon>
        <taxon>Spirosomataceae</taxon>
        <taxon>Runella</taxon>
    </lineage>
</organism>
<keyword evidence="6" id="KW-1185">Reference proteome</keyword>
<evidence type="ECO:0000256" key="2">
    <source>
        <dbReference type="PIRSR" id="PIRSR005962-1"/>
    </source>
</evidence>
<dbReference type="SUPFAM" id="SSF55031">
    <property type="entry name" value="Bacterial exopeptidase dimerisation domain"/>
    <property type="match status" value="1"/>
</dbReference>
<feature type="binding site" evidence="2">
    <location>
        <position position="403"/>
    </location>
    <ligand>
        <name>Mn(2+)</name>
        <dbReference type="ChEBI" id="CHEBI:29035"/>
        <label>2</label>
    </ligand>
</feature>
<dbReference type="SUPFAM" id="SSF53187">
    <property type="entry name" value="Zn-dependent exopeptidases"/>
    <property type="match status" value="1"/>
</dbReference>
<keyword evidence="3" id="KW-0732">Signal</keyword>
<dbReference type="RefSeq" id="WP_183974636.1">
    <property type="nucleotide sequence ID" value="NZ_JACIBY010000005.1"/>
</dbReference>
<dbReference type="Proteomes" id="UP000541352">
    <property type="component" value="Unassembled WGS sequence"/>
</dbReference>
<dbReference type="InterPro" id="IPR017439">
    <property type="entry name" value="Amidohydrolase"/>
</dbReference>
<dbReference type="Pfam" id="PF01546">
    <property type="entry name" value="Peptidase_M20"/>
    <property type="match status" value="1"/>
</dbReference>
<dbReference type="AlphaFoldDB" id="A0A7W5ZL52"/>
<dbReference type="GO" id="GO:0050118">
    <property type="term" value="F:N-acetyldiaminopimelate deacetylase activity"/>
    <property type="evidence" value="ECO:0007669"/>
    <property type="project" value="UniProtKB-ARBA"/>
</dbReference>
<evidence type="ECO:0000313" key="5">
    <source>
        <dbReference type="EMBL" id="MBB3838868.1"/>
    </source>
</evidence>
<keyword evidence="1 5" id="KW-0378">Hydrolase</keyword>
<evidence type="ECO:0000259" key="4">
    <source>
        <dbReference type="Pfam" id="PF07687"/>
    </source>
</evidence>
<dbReference type="EC" id="3.5.1.-" evidence="5"/>
<dbReference type="Gene3D" id="3.40.630.10">
    <property type="entry name" value="Zn peptidases"/>
    <property type="match status" value="1"/>
</dbReference>
<dbReference type="EMBL" id="JACIBY010000005">
    <property type="protein sequence ID" value="MBB3838868.1"/>
    <property type="molecule type" value="Genomic_DNA"/>
</dbReference>
<sequence length="448" mass="47940">MKKPLLSGALLALSLGTGYAQSALKPVINQASDAIESKVIAWRRDFHEHPELGNQEFRTAKIVAEHLRKLGYEVKEKVAVTGVIGVLKGGKPGPVVALRADMDGLPVTERVDIPFKSKVVTEFNNQKTGVMHACGHDSHVAILMGVAEVLASMQKDLAGTVKLIFQPAEEGVYTGGTFGANRMVEEGALDNPKVDAIFGLHINSQTEVGKIRYRPGATMAAVDQLTIKLKGKQTHGANPWSGVDPIVTASQVVMGLQTIVSRNVDITENPAVVTVGAIHGGIRYNIIPESLEMIGTIRTFGDDQQALVHRRIKEISTNIAESAGAKADVEIGIGYPATVNDPALTDKMIPTLEALAGKDNVLLSPVATGAEDFSYFQKKIPGFFFFLGGMAKGKSPYDVAPHHTPDFYLDESGFTLGVKSLSHLVVDYMEMNSKAAASSTTKGKKATK</sequence>
<gene>
    <name evidence="5" type="ORF">FHS57_002874</name>
</gene>
<dbReference type="InterPro" id="IPR011650">
    <property type="entry name" value="Peptidase_M20_dimer"/>
</dbReference>
<keyword evidence="2" id="KW-0479">Metal-binding</keyword>
<dbReference type="NCBIfam" id="TIGR01891">
    <property type="entry name" value="amidohydrolases"/>
    <property type="match status" value="1"/>
</dbReference>
<comment type="cofactor">
    <cofactor evidence="2">
        <name>Mn(2+)</name>
        <dbReference type="ChEBI" id="CHEBI:29035"/>
    </cofactor>
    <text evidence="2">The Mn(2+) ion enhances activity.</text>
</comment>
<evidence type="ECO:0000313" key="6">
    <source>
        <dbReference type="Proteomes" id="UP000541352"/>
    </source>
</evidence>
<dbReference type="GO" id="GO:0019877">
    <property type="term" value="P:diaminopimelate biosynthetic process"/>
    <property type="evidence" value="ECO:0007669"/>
    <property type="project" value="UniProtKB-ARBA"/>
</dbReference>
<accession>A0A7W5ZL52</accession>
<feature type="domain" description="Peptidase M20 dimerisation" evidence="4">
    <location>
        <begin position="225"/>
        <end position="318"/>
    </location>
</feature>
<feature type="binding site" evidence="2">
    <location>
        <position position="201"/>
    </location>
    <ligand>
        <name>Mn(2+)</name>
        <dbReference type="ChEBI" id="CHEBI:29035"/>
        <label>2</label>
    </ligand>
</feature>
<feature type="binding site" evidence="2">
    <location>
        <position position="170"/>
    </location>
    <ligand>
        <name>Mn(2+)</name>
        <dbReference type="ChEBI" id="CHEBI:29035"/>
        <label>2</label>
    </ligand>
</feature>
<evidence type="ECO:0000256" key="1">
    <source>
        <dbReference type="ARBA" id="ARBA00022801"/>
    </source>
</evidence>
<keyword evidence="2" id="KW-0464">Manganese</keyword>
<dbReference type="Gene3D" id="3.30.70.360">
    <property type="match status" value="1"/>
</dbReference>